<comment type="caution">
    <text evidence="1">The sequence shown here is derived from an EMBL/GenBank/DDBJ whole genome shotgun (WGS) entry which is preliminary data.</text>
</comment>
<dbReference type="AlphaFoldDB" id="A0A501PB98"/>
<keyword evidence="2" id="KW-1185">Reference proteome</keyword>
<name>A0A501PB98_9PROT</name>
<proteinExistence type="predicted"/>
<dbReference type="EMBL" id="VFIY01000018">
    <property type="protein sequence ID" value="TPD57505.1"/>
    <property type="molecule type" value="Genomic_DNA"/>
</dbReference>
<reference evidence="2" key="1">
    <citation type="submission" date="2019-06" db="EMBL/GenBank/DDBJ databases">
        <title>The complete genome of Emcibacter congregatus ZYLT.</title>
        <authorList>
            <person name="Zhao Z."/>
        </authorList>
    </citation>
    <scope>NUCLEOTIDE SEQUENCE [LARGE SCALE GENOMIC DNA]</scope>
    <source>
        <strain evidence="2">MCCC 1A06723</strain>
    </source>
</reference>
<dbReference type="Proteomes" id="UP000319148">
    <property type="component" value="Unassembled WGS sequence"/>
</dbReference>
<gene>
    <name evidence="1" type="ORF">FIV46_15415</name>
</gene>
<evidence type="ECO:0000313" key="1">
    <source>
        <dbReference type="EMBL" id="TPD57505.1"/>
    </source>
</evidence>
<sequence length="154" mass="17288">MDNVAYKLVDESVILGNVTIEFSPARVRANDDVRQLDVRAESRDRKADARLLSISPVWRDVAGRIDLRHASPLEMIDLSRTLYESGVISFEDHINLSFQPEVNADGDGAATEKKDFIALWQGKQDEALRQGAGRAELEDLHRIQAILGYIDSIR</sequence>
<protein>
    <submittedName>
        <fullName evidence="1">Uncharacterized protein</fullName>
    </submittedName>
</protein>
<dbReference type="OrthoDB" id="8454604at2"/>
<accession>A0A501PB98</accession>
<organism evidence="1 2">
    <name type="scientific">Emcibacter nanhaiensis</name>
    <dbReference type="NCBI Taxonomy" id="1505037"/>
    <lineage>
        <taxon>Bacteria</taxon>
        <taxon>Pseudomonadati</taxon>
        <taxon>Pseudomonadota</taxon>
        <taxon>Alphaproteobacteria</taxon>
        <taxon>Emcibacterales</taxon>
        <taxon>Emcibacteraceae</taxon>
        <taxon>Emcibacter</taxon>
    </lineage>
</organism>
<evidence type="ECO:0000313" key="2">
    <source>
        <dbReference type="Proteomes" id="UP000319148"/>
    </source>
</evidence>